<protein>
    <submittedName>
        <fullName evidence="2">Uncharacterized protein</fullName>
    </submittedName>
</protein>
<feature type="compositionally biased region" description="Polar residues" evidence="1">
    <location>
        <begin position="50"/>
        <end position="60"/>
    </location>
</feature>
<reference evidence="2" key="1">
    <citation type="submission" date="2018-05" db="EMBL/GenBank/DDBJ databases">
        <authorList>
            <person name="Lanie J.A."/>
            <person name="Ng W.-L."/>
            <person name="Kazmierczak K.M."/>
            <person name="Andrzejewski T.M."/>
            <person name="Davidsen T.M."/>
            <person name="Wayne K.J."/>
            <person name="Tettelin H."/>
            <person name="Glass J.I."/>
            <person name="Rusch D."/>
            <person name="Podicherti R."/>
            <person name="Tsui H.-C.T."/>
            <person name="Winkler M.E."/>
        </authorList>
    </citation>
    <scope>NUCLEOTIDE SEQUENCE</scope>
</reference>
<evidence type="ECO:0000313" key="2">
    <source>
        <dbReference type="EMBL" id="SVA18424.1"/>
    </source>
</evidence>
<gene>
    <name evidence="2" type="ORF">METZ01_LOCUS71278</name>
</gene>
<feature type="region of interest" description="Disordered" evidence="1">
    <location>
        <begin position="50"/>
        <end position="71"/>
    </location>
</feature>
<dbReference type="EMBL" id="UINC01005010">
    <property type="protein sequence ID" value="SVA18424.1"/>
    <property type="molecule type" value="Genomic_DNA"/>
</dbReference>
<name>A0A381TRG7_9ZZZZ</name>
<accession>A0A381TRG7</accession>
<sequence>MKFKALKLTTFSCCWFNASTSVRTKPLSGFERERLVSRIVARTVSLSPGRTGFSHCNSSIPGEPRLEDGEK</sequence>
<evidence type="ECO:0000256" key="1">
    <source>
        <dbReference type="SAM" id="MobiDB-lite"/>
    </source>
</evidence>
<dbReference type="AlphaFoldDB" id="A0A381TRG7"/>
<proteinExistence type="predicted"/>
<organism evidence="2">
    <name type="scientific">marine metagenome</name>
    <dbReference type="NCBI Taxonomy" id="408172"/>
    <lineage>
        <taxon>unclassified sequences</taxon>
        <taxon>metagenomes</taxon>
        <taxon>ecological metagenomes</taxon>
    </lineage>
</organism>